<evidence type="ECO:0000256" key="1">
    <source>
        <dbReference type="SAM" id="Coils"/>
    </source>
</evidence>
<feature type="transmembrane region" description="Helical" evidence="3">
    <location>
        <begin position="565"/>
        <end position="583"/>
    </location>
</feature>
<feature type="transmembrane region" description="Helical" evidence="3">
    <location>
        <begin position="413"/>
        <end position="434"/>
    </location>
</feature>
<feature type="transmembrane region" description="Helical" evidence="3">
    <location>
        <begin position="374"/>
        <end position="392"/>
    </location>
</feature>
<dbReference type="PANTHER" id="PTHR31061:SF24">
    <property type="entry name" value="LD22376P"/>
    <property type="match status" value="1"/>
</dbReference>
<keyword evidence="4" id="KW-0732">Signal</keyword>
<proteinExistence type="predicted"/>
<feature type="transmembrane region" description="Helical" evidence="3">
    <location>
        <begin position="302"/>
        <end position="322"/>
    </location>
</feature>
<evidence type="ECO:0000256" key="2">
    <source>
        <dbReference type="SAM" id="MobiDB-lite"/>
    </source>
</evidence>
<reference evidence="6" key="1">
    <citation type="submission" date="2025-08" db="UniProtKB">
        <authorList>
            <consortium name="RefSeq"/>
        </authorList>
    </citation>
    <scope>IDENTIFICATION</scope>
</reference>
<dbReference type="RefSeq" id="XP_012934587.1">
    <property type="nucleotide sequence ID" value="XM_013079133.2"/>
</dbReference>
<evidence type="ECO:0000313" key="5">
    <source>
        <dbReference type="Proteomes" id="UP000694888"/>
    </source>
</evidence>
<name>A0ABM0ZU93_APLCA</name>
<keyword evidence="3" id="KW-1133">Transmembrane helix</keyword>
<keyword evidence="1" id="KW-0175">Coiled coil</keyword>
<dbReference type="Proteomes" id="UP000694888">
    <property type="component" value="Unplaced"/>
</dbReference>
<feature type="region of interest" description="Disordered" evidence="2">
    <location>
        <begin position="239"/>
        <end position="266"/>
    </location>
</feature>
<feature type="transmembrane region" description="Helical" evidence="3">
    <location>
        <begin position="192"/>
        <end position="210"/>
    </location>
</feature>
<sequence>MKMVGTVWSVTTLMLLGVLSSNVQSQEVSSTPDPQPLPQPQPETEPSVRQNDRYHQFIASYNAMLANESMEVEEEEEEEERELDRAWLTINSTVNFEIQIWAQSDECYKCDLMLITTIPGDRASSIMVNASFPTDLRLVRVHPGGLQEQLCSFHETFREKGDYWVFVEYPAPAEATKCIFILANDPDIPELAILYVLIGLFGLAILYVIGKRLYYYARKSSGHKRNSMDLNTDHDGANSLRMSNGKGHNDDPENATKGEGEEPKKKTRLRSLDTFRGFTLMLMIFVNYGGGGYWFFEHAPWNGVHVADLVFPWFVFIMGASMNFSFKSMFNKGWSVPRITWRIVYRSAKIFVVGFVLATHHYVADLPTVRVMGVLQRLALTYLISSLIHFCCSRKFDSHQDRKWAPVRDILLYLPEWLANLAILGIHLGIIYGLPVPGCPTGYVGPGGLSEGGVAANCTGGATQYVDAVILGEEHMYRWPTPMVIYQTTIPFDPEGILGTLNCVFLCFLGIQFGRIVLLYQEHKQRIIRFIVWAVVLGALGALLTKCSQNEGWIPANKNIWSLSYSLITGAFAYVLLSAMYVVVDVWGIWHGQPFIYMGMNSIVIYFCHSAFYKQFPVSWVVGEEHWKLLLLCTWSTAVWVMFGYWLFYKKIFIAL</sequence>
<dbReference type="PANTHER" id="PTHR31061">
    <property type="entry name" value="LD22376P"/>
    <property type="match status" value="1"/>
</dbReference>
<keyword evidence="5" id="KW-1185">Reference proteome</keyword>
<organism evidence="5 6">
    <name type="scientific">Aplysia californica</name>
    <name type="common">California sea hare</name>
    <dbReference type="NCBI Taxonomy" id="6500"/>
    <lineage>
        <taxon>Eukaryota</taxon>
        <taxon>Metazoa</taxon>
        <taxon>Spiralia</taxon>
        <taxon>Lophotrochozoa</taxon>
        <taxon>Mollusca</taxon>
        <taxon>Gastropoda</taxon>
        <taxon>Heterobranchia</taxon>
        <taxon>Euthyneura</taxon>
        <taxon>Tectipleura</taxon>
        <taxon>Aplysiida</taxon>
        <taxon>Aplysioidea</taxon>
        <taxon>Aplysiidae</taxon>
        <taxon>Aplysia</taxon>
    </lineage>
</organism>
<feature type="transmembrane region" description="Helical" evidence="3">
    <location>
        <begin position="497"/>
        <end position="520"/>
    </location>
</feature>
<feature type="transmembrane region" description="Helical" evidence="3">
    <location>
        <begin position="629"/>
        <end position="648"/>
    </location>
</feature>
<evidence type="ECO:0000256" key="3">
    <source>
        <dbReference type="SAM" id="Phobius"/>
    </source>
</evidence>
<evidence type="ECO:0000256" key="4">
    <source>
        <dbReference type="SAM" id="SignalP"/>
    </source>
</evidence>
<feature type="compositionally biased region" description="Pro residues" evidence="2">
    <location>
        <begin position="33"/>
        <end position="43"/>
    </location>
</feature>
<protein>
    <submittedName>
        <fullName evidence="6">Heparan-alpha-glucosaminide N-acetyltransferase</fullName>
    </submittedName>
</protein>
<keyword evidence="3" id="KW-0472">Membrane</keyword>
<dbReference type="GeneID" id="101848496"/>
<feature type="region of interest" description="Disordered" evidence="2">
    <location>
        <begin position="25"/>
        <end position="49"/>
    </location>
</feature>
<feature type="signal peptide" evidence="4">
    <location>
        <begin position="1"/>
        <end position="25"/>
    </location>
</feature>
<gene>
    <name evidence="6" type="primary">LOC101848496</name>
</gene>
<feature type="compositionally biased region" description="Basic and acidic residues" evidence="2">
    <location>
        <begin position="247"/>
        <end position="264"/>
    </location>
</feature>
<feature type="transmembrane region" description="Helical" evidence="3">
    <location>
        <begin position="274"/>
        <end position="296"/>
    </location>
</feature>
<feature type="chain" id="PRO_5047517808" evidence="4">
    <location>
        <begin position="26"/>
        <end position="656"/>
    </location>
</feature>
<keyword evidence="3" id="KW-0812">Transmembrane</keyword>
<feature type="transmembrane region" description="Helical" evidence="3">
    <location>
        <begin position="595"/>
        <end position="613"/>
    </location>
</feature>
<feature type="transmembrane region" description="Helical" evidence="3">
    <location>
        <begin position="527"/>
        <end position="545"/>
    </location>
</feature>
<feature type="transmembrane region" description="Helical" evidence="3">
    <location>
        <begin position="343"/>
        <end position="362"/>
    </location>
</feature>
<evidence type="ECO:0000313" key="6">
    <source>
        <dbReference type="RefSeq" id="XP_012934587.1"/>
    </source>
</evidence>
<accession>A0ABM0ZU93</accession>
<feature type="coiled-coil region" evidence="1">
    <location>
        <begin position="58"/>
        <end position="85"/>
    </location>
</feature>